<proteinExistence type="inferred from homology"/>
<keyword evidence="4 8" id="KW-0067">ATP-binding</keyword>
<dbReference type="EC" id="7.6.2.9" evidence="5"/>
<dbReference type="SMART" id="SM00382">
    <property type="entry name" value="AAA"/>
    <property type="match status" value="1"/>
</dbReference>
<dbReference type="PANTHER" id="PTHR43117:SF4">
    <property type="entry name" value="OSMOPROTECTANT IMPORT ATP-BINDING PROTEIN OSMV"/>
    <property type="match status" value="1"/>
</dbReference>
<dbReference type="EMBL" id="JACEOR010000511">
    <property type="protein sequence ID" value="MBA4505922.1"/>
    <property type="molecule type" value="Genomic_DNA"/>
</dbReference>
<dbReference type="InterPro" id="IPR027417">
    <property type="entry name" value="P-loop_NTPase"/>
</dbReference>
<evidence type="ECO:0000313" key="10">
    <source>
        <dbReference type="Proteomes" id="UP000580709"/>
    </source>
</evidence>
<dbReference type="GeneID" id="74900745"/>
<sequence length="268" mass="28776">MIEFRNVSKTYDGNALPAVADFSFTVGTGTTTCFVGPSGCGKTTLLRMVNRMVEPDSGTVLVRGADVADSDPVTLRRSIGYVMQHSGLMPHRTVLDNVADIAKLSGAGKGEAKRRAADMLELVNLGSSLFGRYPAELSGGQAQRVGVARGMVTRPDILIMDEPFGAVDPVVRRSLQREVLALKDTVATTVLMVTHDIDEAFLLGDEVVILGQHARIEQAGTPEKIVAHPANEAVREFIGAENWHVRTVQRDGETLVVDATGKVRGVLK</sequence>
<reference evidence="7 10" key="2">
    <citation type="submission" date="2020-07" db="EMBL/GenBank/DDBJ databases">
        <authorList>
            <person name="Khare M."/>
        </authorList>
    </citation>
    <scope>NUCLEOTIDE SEQUENCE [LARGE SCALE GENOMIC DNA]</scope>
    <source>
        <strain evidence="7 10">P8776</strain>
    </source>
</reference>
<evidence type="ECO:0000313" key="8">
    <source>
        <dbReference type="EMBL" id="TVS29137.1"/>
    </source>
</evidence>
<dbReference type="EMBL" id="RXIR01000007">
    <property type="protein sequence ID" value="TVS29137.1"/>
    <property type="molecule type" value="Genomic_DNA"/>
</dbReference>
<evidence type="ECO:0000256" key="3">
    <source>
        <dbReference type="ARBA" id="ARBA00022741"/>
    </source>
</evidence>
<dbReference type="Gene3D" id="3.40.50.300">
    <property type="entry name" value="P-loop containing nucleotide triphosphate hydrolases"/>
    <property type="match status" value="1"/>
</dbReference>
<feature type="domain" description="ABC transporter" evidence="6">
    <location>
        <begin position="2"/>
        <end position="238"/>
    </location>
</feature>
<dbReference type="Proteomes" id="UP000580709">
    <property type="component" value="Unassembled WGS sequence"/>
</dbReference>
<organism evidence="8 9">
    <name type="scientific">Corynebacterium sanguinis</name>
    <dbReference type="NCBI Taxonomy" id="2594913"/>
    <lineage>
        <taxon>Bacteria</taxon>
        <taxon>Bacillati</taxon>
        <taxon>Actinomycetota</taxon>
        <taxon>Actinomycetes</taxon>
        <taxon>Mycobacteriales</taxon>
        <taxon>Corynebacteriaceae</taxon>
        <taxon>Corynebacterium</taxon>
    </lineage>
</organism>
<dbReference type="GO" id="GO:0015418">
    <property type="term" value="F:ABC-type quaternary ammonium compound transporting activity"/>
    <property type="evidence" value="ECO:0007669"/>
    <property type="project" value="UniProtKB-EC"/>
</dbReference>
<dbReference type="PROSITE" id="PS00211">
    <property type="entry name" value="ABC_TRANSPORTER_1"/>
    <property type="match status" value="1"/>
</dbReference>
<dbReference type="GO" id="GO:0005524">
    <property type="term" value="F:ATP binding"/>
    <property type="evidence" value="ECO:0007669"/>
    <property type="project" value="UniProtKB-KW"/>
</dbReference>
<protein>
    <recommendedName>
        <fullName evidence="5">ABC-type quaternary amine transporter</fullName>
        <ecNumber evidence="5">7.6.2.9</ecNumber>
    </recommendedName>
</protein>
<evidence type="ECO:0000256" key="5">
    <source>
        <dbReference type="ARBA" id="ARBA00066388"/>
    </source>
</evidence>
<evidence type="ECO:0000256" key="1">
    <source>
        <dbReference type="ARBA" id="ARBA00005417"/>
    </source>
</evidence>
<accession>A0A6C1U2U7</accession>
<keyword evidence="10" id="KW-1185">Reference proteome</keyword>
<evidence type="ECO:0000313" key="9">
    <source>
        <dbReference type="Proteomes" id="UP000336646"/>
    </source>
</evidence>
<evidence type="ECO:0000256" key="4">
    <source>
        <dbReference type="ARBA" id="ARBA00022840"/>
    </source>
</evidence>
<dbReference type="InterPro" id="IPR003593">
    <property type="entry name" value="AAA+_ATPase"/>
</dbReference>
<comment type="caution">
    <text evidence="8">The sequence shown here is derived from an EMBL/GenBank/DDBJ whole genome shotgun (WGS) entry which is preliminary data.</text>
</comment>
<evidence type="ECO:0000256" key="2">
    <source>
        <dbReference type="ARBA" id="ARBA00022448"/>
    </source>
</evidence>
<name>A0A6C1U2U7_9CORY</name>
<evidence type="ECO:0000259" key="6">
    <source>
        <dbReference type="PROSITE" id="PS50893"/>
    </source>
</evidence>
<dbReference type="PANTHER" id="PTHR43117">
    <property type="entry name" value="OSMOPROTECTANT IMPORT ATP-BINDING PROTEIN OSMV"/>
    <property type="match status" value="1"/>
</dbReference>
<comment type="similarity">
    <text evidence="1">Belongs to the ABC transporter superfamily.</text>
</comment>
<reference evidence="8 9" key="1">
    <citation type="submission" date="2018-12" db="EMBL/GenBank/DDBJ databases">
        <title>Corynebacterium sanguinis sp. nov., a clinically-associated and environmental corynebacterium.</title>
        <authorList>
            <person name="Gonzales-Siles L."/>
            <person name="Jaen-Luchoro D."/>
            <person name="Cardew S."/>
            <person name="Inganas E."/>
            <person name="Ohlen M."/>
            <person name="Jensie-Markopolous S."/>
            <person name="Pinyeiro-Iglesias B."/>
            <person name="Molin K."/>
            <person name="Skovbjerg S."/>
            <person name="Svensson-Stadler L."/>
            <person name="Funke G."/>
            <person name="Moore E.R.B."/>
        </authorList>
    </citation>
    <scope>NUCLEOTIDE SEQUENCE [LARGE SCALE GENOMIC DNA]</scope>
    <source>
        <strain evidence="8 9">58734</strain>
    </source>
</reference>
<dbReference type="FunFam" id="3.40.50.300:FF:000425">
    <property type="entry name" value="Probable ABC transporter, ATP-binding subunit"/>
    <property type="match status" value="1"/>
</dbReference>
<dbReference type="SUPFAM" id="SSF52540">
    <property type="entry name" value="P-loop containing nucleoside triphosphate hydrolases"/>
    <property type="match status" value="1"/>
</dbReference>
<keyword evidence="2" id="KW-0813">Transport</keyword>
<dbReference type="GO" id="GO:0016887">
    <property type="term" value="F:ATP hydrolysis activity"/>
    <property type="evidence" value="ECO:0007669"/>
    <property type="project" value="InterPro"/>
</dbReference>
<dbReference type="OrthoDB" id="9802264at2"/>
<dbReference type="AlphaFoldDB" id="A0A6C1U2U7"/>
<gene>
    <name evidence="8" type="ORF">EKI59_04840</name>
    <name evidence="7" type="ORF">H0H28_11485</name>
</gene>
<keyword evidence="3" id="KW-0547">Nucleotide-binding</keyword>
<dbReference type="Pfam" id="PF00005">
    <property type="entry name" value="ABC_tran"/>
    <property type="match status" value="1"/>
</dbReference>
<dbReference type="PROSITE" id="PS50893">
    <property type="entry name" value="ABC_TRANSPORTER_2"/>
    <property type="match status" value="1"/>
</dbReference>
<dbReference type="Proteomes" id="UP000336646">
    <property type="component" value="Unassembled WGS sequence"/>
</dbReference>
<dbReference type="InterPro" id="IPR017871">
    <property type="entry name" value="ABC_transporter-like_CS"/>
</dbReference>
<evidence type="ECO:0000313" key="7">
    <source>
        <dbReference type="EMBL" id="MBA4505922.1"/>
    </source>
</evidence>
<dbReference type="RefSeq" id="WP_136651020.1">
    <property type="nucleotide sequence ID" value="NZ_CP038157.1"/>
</dbReference>
<dbReference type="InterPro" id="IPR003439">
    <property type="entry name" value="ABC_transporter-like_ATP-bd"/>
</dbReference>